<protein>
    <submittedName>
        <fullName evidence="6">TraR/DksA family transcriptional regulator</fullName>
    </submittedName>
</protein>
<dbReference type="PANTHER" id="PTHR33823">
    <property type="entry name" value="RNA POLYMERASE-BINDING TRANSCRIPTION FACTOR DKSA-RELATED"/>
    <property type="match status" value="1"/>
</dbReference>
<feature type="zinc finger region" description="dksA C4-type" evidence="4">
    <location>
        <begin position="87"/>
        <end position="111"/>
    </location>
</feature>
<dbReference type="Gene3D" id="1.20.120.910">
    <property type="entry name" value="DksA, coiled-coil domain"/>
    <property type="match status" value="1"/>
</dbReference>
<dbReference type="InterPro" id="IPR000962">
    <property type="entry name" value="Znf_DskA_TraR"/>
</dbReference>
<dbReference type="Pfam" id="PF01258">
    <property type="entry name" value="zf-dskA_traR"/>
    <property type="match status" value="1"/>
</dbReference>
<sequence>MTPNDRQKLRERIVADLARIAQDIEALKELTKPVPPGADGMDEVSRMDAIQNKSVNEAALAQLRNRQVGLEYALKRIDEDDPDFGFCVECGDPIPLARLMAMPEASRCVNCAD</sequence>
<keyword evidence="1" id="KW-0479">Metal-binding</keyword>
<dbReference type="RefSeq" id="WP_167127024.1">
    <property type="nucleotide sequence ID" value="NZ_VRYY01000556.1"/>
</dbReference>
<evidence type="ECO:0000256" key="4">
    <source>
        <dbReference type="PROSITE-ProRule" id="PRU00510"/>
    </source>
</evidence>
<gene>
    <name evidence="6" type="ORF">FVW20_15515</name>
</gene>
<keyword evidence="7" id="KW-1185">Reference proteome</keyword>
<dbReference type="Proteomes" id="UP001194469">
    <property type="component" value="Unassembled WGS sequence"/>
</dbReference>
<name>A0ABS0J7E4_9BACT</name>
<accession>A0ABS0J7E4</accession>
<dbReference type="SUPFAM" id="SSF57716">
    <property type="entry name" value="Glucocorticoid receptor-like (DNA-binding domain)"/>
    <property type="match status" value="1"/>
</dbReference>
<keyword evidence="2" id="KW-0863">Zinc-finger</keyword>
<proteinExistence type="predicted"/>
<evidence type="ECO:0000256" key="2">
    <source>
        <dbReference type="ARBA" id="ARBA00022771"/>
    </source>
</evidence>
<feature type="domain" description="Zinc finger DksA/TraR C4-type" evidence="5">
    <location>
        <begin position="83"/>
        <end position="112"/>
    </location>
</feature>
<comment type="caution">
    <text evidence="6">The sequence shown here is derived from an EMBL/GenBank/DDBJ whole genome shotgun (WGS) entry which is preliminary data.</text>
</comment>
<evidence type="ECO:0000256" key="3">
    <source>
        <dbReference type="ARBA" id="ARBA00022833"/>
    </source>
</evidence>
<keyword evidence="3" id="KW-0862">Zinc</keyword>
<organism evidence="6 7">
    <name type="scientific">Nitratidesulfovibrio oxamicus</name>
    <dbReference type="NCBI Taxonomy" id="32016"/>
    <lineage>
        <taxon>Bacteria</taxon>
        <taxon>Pseudomonadati</taxon>
        <taxon>Thermodesulfobacteriota</taxon>
        <taxon>Desulfovibrionia</taxon>
        <taxon>Desulfovibrionales</taxon>
        <taxon>Desulfovibrionaceae</taxon>
        <taxon>Nitratidesulfovibrio</taxon>
    </lineage>
</organism>
<reference evidence="6 7" key="1">
    <citation type="submission" date="2019-08" db="EMBL/GenBank/DDBJ databases">
        <authorList>
            <person name="Luo N."/>
        </authorList>
    </citation>
    <scope>NUCLEOTIDE SEQUENCE [LARGE SCALE GENOMIC DNA]</scope>
    <source>
        <strain evidence="6 7">NCIMB 9442</strain>
    </source>
</reference>
<evidence type="ECO:0000313" key="6">
    <source>
        <dbReference type="EMBL" id="MBG3878380.1"/>
    </source>
</evidence>
<dbReference type="PROSITE" id="PS51128">
    <property type="entry name" value="ZF_DKSA_2"/>
    <property type="match status" value="1"/>
</dbReference>
<evidence type="ECO:0000259" key="5">
    <source>
        <dbReference type="Pfam" id="PF01258"/>
    </source>
</evidence>
<evidence type="ECO:0000313" key="7">
    <source>
        <dbReference type="Proteomes" id="UP001194469"/>
    </source>
</evidence>
<dbReference type="EMBL" id="VRYY01000556">
    <property type="protein sequence ID" value="MBG3878380.1"/>
    <property type="molecule type" value="Genomic_DNA"/>
</dbReference>
<evidence type="ECO:0000256" key="1">
    <source>
        <dbReference type="ARBA" id="ARBA00022723"/>
    </source>
</evidence>